<dbReference type="AlphaFoldDB" id="M8E5R8"/>
<dbReference type="RefSeq" id="WP_003386364.1">
    <property type="nucleotide sequence ID" value="NZ_APBN01000001.1"/>
</dbReference>
<dbReference type="STRING" id="1300222.I532_03240"/>
<sequence length="138" mass="15394">MSTANWSSGWQMASLIAGPPLFALAFGFFSPSPLSLGGFADGLCYASLLLLMAWGVLFVIQGQFFTAFWISCKRFFASWRRPESYIRKVEGGQNEGMYELTGQDDVSFQPRLIPHGPFFWAGAGYFAVSFIFSLLFIK</sequence>
<comment type="caution">
    <text evidence="2">The sequence shown here is derived from an EMBL/GenBank/DDBJ whole genome shotgun (WGS) entry which is preliminary data.</text>
</comment>
<dbReference type="PATRIC" id="fig|1300222.3.peg.687"/>
<dbReference type="OrthoDB" id="2452131at2"/>
<feature type="transmembrane region" description="Helical" evidence="1">
    <location>
        <begin position="43"/>
        <end position="70"/>
    </location>
</feature>
<proteinExistence type="predicted"/>
<reference evidence="2 3" key="1">
    <citation type="submission" date="2013-03" db="EMBL/GenBank/DDBJ databases">
        <title>Assembly of a new bacterial strain Brevibacillus borstelensis AK1.</title>
        <authorList>
            <person name="Rajan I."/>
            <person name="PoliReddy D."/>
            <person name="Sugumar T."/>
            <person name="Rathinam K."/>
            <person name="Alqarawi S."/>
            <person name="Khalil A.B."/>
            <person name="Sivakumar N."/>
        </authorList>
    </citation>
    <scope>NUCLEOTIDE SEQUENCE [LARGE SCALE GENOMIC DNA]</scope>
    <source>
        <strain evidence="2 3">AK1</strain>
    </source>
</reference>
<evidence type="ECO:0000313" key="3">
    <source>
        <dbReference type="Proteomes" id="UP000012081"/>
    </source>
</evidence>
<dbReference type="Proteomes" id="UP000012081">
    <property type="component" value="Unassembled WGS sequence"/>
</dbReference>
<feature type="transmembrane region" description="Helical" evidence="1">
    <location>
        <begin position="118"/>
        <end position="137"/>
    </location>
</feature>
<keyword evidence="1" id="KW-0472">Membrane</keyword>
<keyword evidence="1" id="KW-0812">Transmembrane</keyword>
<keyword evidence="3" id="KW-1185">Reference proteome</keyword>
<evidence type="ECO:0000313" key="2">
    <source>
        <dbReference type="EMBL" id="EMT54586.1"/>
    </source>
</evidence>
<gene>
    <name evidence="2" type="ORF">I532_03240</name>
</gene>
<keyword evidence="1" id="KW-1133">Transmembrane helix</keyword>
<organism evidence="2 3">
    <name type="scientific">Brevibacillus borstelensis AK1</name>
    <dbReference type="NCBI Taxonomy" id="1300222"/>
    <lineage>
        <taxon>Bacteria</taxon>
        <taxon>Bacillati</taxon>
        <taxon>Bacillota</taxon>
        <taxon>Bacilli</taxon>
        <taxon>Bacillales</taxon>
        <taxon>Paenibacillaceae</taxon>
        <taxon>Brevibacillus</taxon>
    </lineage>
</organism>
<evidence type="ECO:0000256" key="1">
    <source>
        <dbReference type="SAM" id="Phobius"/>
    </source>
</evidence>
<accession>M8E5R8</accession>
<name>M8E5R8_9BACL</name>
<protein>
    <submittedName>
        <fullName evidence="2">Uncharacterized protein</fullName>
    </submittedName>
</protein>
<dbReference type="EMBL" id="APBN01000001">
    <property type="protein sequence ID" value="EMT54586.1"/>
    <property type="molecule type" value="Genomic_DNA"/>
</dbReference>
<feature type="transmembrane region" description="Helical" evidence="1">
    <location>
        <begin position="12"/>
        <end position="31"/>
    </location>
</feature>